<comment type="caution">
    <text evidence="2">The sequence shown here is derived from an EMBL/GenBank/DDBJ whole genome shotgun (WGS) entry which is preliminary data.</text>
</comment>
<sequence length="62" mass="7307">MLINRRTLGDRRQGGDRRKAPRLDLSHKRRRKNDQRRDCSRSLVEDFHAAGLSQTTRSNLPH</sequence>
<dbReference type="EMBL" id="JAPTGG010000008">
    <property type="protein sequence ID" value="MCZ0865666.1"/>
    <property type="molecule type" value="Genomic_DNA"/>
</dbReference>
<protein>
    <submittedName>
        <fullName evidence="2">Uncharacterized protein</fullName>
    </submittedName>
</protein>
<evidence type="ECO:0000313" key="3">
    <source>
        <dbReference type="Proteomes" id="UP001069090"/>
    </source>
</evidence>
<dbReference type="RefSeq" id="WP_258331811.1">
    <property type="nucleotide sequence ID" value="NZ_JAPTGG010000008.1"/>
</dbReference>
<proteinExistence type="predicted"/>
<gene>
    <name evidence="2" type="ORF">O0V09_10660</name>
</gene>
<evidence type="ECO:0000313" key="2">
    <source>
        <dbReference type="EMBL" id="MCZ0865666.1"/>
    </source>
</evidence>
<feature type="region of interest" description="Disordered" evidence="1">
    <location>
        <begin position="1"/>
        <end position="40"/>
    </location>
</feature>
<feature type="compositionally biased region" description="Basic and acidic residues" evidence="1">
    <location>
        <begin position="7"/>
        <end position="26"/>
    </location>
</feature>
<organism evidence="2 3">
    <name type="scientific">Dasania phycosphaerae</name>
    <dbReference type="NCBI Taxonomy" id="2950436"/>
    <lineage>
        <taxon>Bacteria</taxon>
        <taxon>Pseudomonadati</taxon>
        <taxon>Pseudomonadota</taxon>
        <taxon>Gammaproteobacteria</taxon>
        <taxon>Cellvibrionales</taxon>
        <taxon>Spongiibacteraceae</taxon>
        <taxon>Dasania</taxon>
    </lineage>
</organism>
<evidence type="ECO:0000256" key="1">
    <source>
        <dbReference type="SAM" id="MobiDB-lite"/>
    </source>
</evidence>
<dbReference type="Proteomes" id="UP001069090">
    <property type="component" value="Unassembled WGS sequence"/>
</dbReference>
<name>A0A9J6RMT6_9GAMM</name>
<dbReference type="AlphaFoldDB" id="A0A9J6RMT6"/>
<keyword evidence="3" id="KW-1185">Reference proteome</keyword>
<accession>A0A9J6RMT6</accession>
<reference evidence="2 3" key="1">
    <citation type="submission" date="2022-12" db="EMBL/GenBank/DDBJ databases">
        <title>Dasania phycosphaerae sp. nov., isolated from particulate material of the south coast of Korea.</title>
        <authorList>
            <person name="Jiang Y."/>
        </authorList>
    </citation>
    <scope>NUCLEOTIDE SEQUENCE [LARGE SCALE GENOMIC DNA]</scope>
    <source>
        <strain evidence="2 3">GY-19</strain>
    </source>
</reference>